<dbReference type="GO" id="GO:0046983">
    <property type="term" value="F:protein dimerization activity"/>
    <property type="evidence" value="ECO:0007669"/>
    <property type="project" value="InterPro"/>
</dbReference>
<evidence type="ECO:0000256" key="4">
    <source>
        <dbReference type="ARBA" id="ARBA00022833"/>
    </source>
</evidence>
<organism evidence="8 9">
    <name type="scientific">Agaricus bisporus var. burnettii</name>
    <dbReference type="NCBI Taxonomy" id="192524"/>
    <lineage>
        <taxon>Eukaryota</taxon>
        <taxon>Fungi</taxon>
        <taxon>Dikarya</taxon>
        <taxon>Basidiomycota</taxon>
        <taxon>Agaricomycotina</taxon>
        <taxon>Agaricomycetes</taxon>
        <taxon>Agaricomycetidae</taxon>
        <taxon>Agaricales</taxon>
        <taxon>Agaricineae</taxon>
        <taxon>Agaricaceae</taxon>
        <taxon>Agaricus</taxon>
    </lineage>
</organism>
<gene>
    <name evidence="8" type="ORF">Agabi119p4_8304</name>
</gene>
<dbReference type="PROSITE" id="PS50878">
    <property type="entry name" value="RT_POL"/>
    <property type="match status" value="1"/>
</dbReference>
<name>A0A8H7EY91_AGABI</name>
<evidence type="ECO:0000259" key="7">
    <source>
        <dbReference type="PROSITE" id="PS50878"/>
    </source>
</evidence>
<dbReference type="SUPFAM" id="SSF140996">
    <property type="entry name" value="Hermes dimerisation domain"/>
    <property type="match status" value="1"/>
</dbReference>
<feature type="compositionally biased region" description="Polar residues" evidence="6">
    <location>
        <begin position="1"/>
        <end position="13"/>
    </location>
</feature>
<keyword evidence="5" id="KW-0539">Nucleus</keyword>
<keyword evidence="3" id="KW-0863">Zinc-finger</keyword>
<dbReference type="EMBL" id="JABXXO010000011">
    <property type="protein sequence ID" value="KAF7763767.1"/>
    <property type="molecule type" value="Genomic_DNA"/>
</dbReference>
<dbReference type="InterPro" id="IPR005135">
    <property type="entry name" value="Endo/exonuclease/phosphatase"/>
</dbReference>
<feature type="domain" description="Reverse transcriptase" evidence="7">
    <location>
        <begin position="1434"/>
        <end position="1726"/>
    </location>
</feature>
<keyword evidence="2" id="KW-0479">Metal-binding</keyword>
<feature type="compositionally biased region" description="Acidic residues" evidence="6">
    <location>
        <begin position="241"/>
        <end position="251"/>
    </location>
</feature>
<reference evidence="8 9" key="1">
    <citation type="journal article" name="Sci. Rep.">
        <title>Telomere-to-telomere assembled and centromere annotated genomes of the two main subspecies of the button mushroom Agaricus bisporus reveal especially polymorphic chromosome ends.</title>
        <authorList>
            <person name="Sonnenberg A.S.M."/>
            <person name="Sedaghat-Telgerd N."/>
            <person name="Lavrijssen B."/>
            <person name="Ohm R.A."/>
            <person name="Hendrickx P.M."/>
            <person name="Scholtmeijer K."/>
            <person name="Baars J.J.P."/>
            <person name="van Peer A."/>
        </authorList>
    </citation>
    <scope>NUCLEOTIDE SEQUENCE [LARGE SCALE GENOMIC DNA]</scope>
    <source>
        <strain evidence="8 9">H119_p4</strain>
    </source>
</reference>
<comment type="caution">
    <text evidence="8">The sequence shown here is derived from an EMBL/GenBank/DDBJ whole genome shotgun (WGS) entry which is preliminary data.</text>
</comment>
<dbReference type="SUPFAM" id="SSF56219">
    <property type="entry name" value="DNase I-like"/>
    <property type="match status" value="1"/>
</dbReference>
<dbReference type="Proteomes" id="UP000629468">
    <property type="component" value="Unassembled WGS sequence"/>
</dbReference>
<keyword evidence="4" id="KW-0862">Zinc</keyword>
<protein>
    <recommendedName>
        <fullName evidence="7">Reverse transcriptase domain-containing protein</fullName>
    </recommendedName>
</protein>
<evidence type="ECO:0000256" key="1">
    <source>
        <dbReference type="ARBA" id="ARBA00004123"/>
    </source>
</evidence>
<dbReference type="InterPro" id="IPR008906">
    <property type="entry name" value="HATC_C_dom"/>
</dbReference>
<dbReference type="InterPro" id="IPR012337">
    <property type="entry name" value="RNaseH-like_sf"/>
</dbReference>
<evidence type="ECO:0000256" key="5">
    <source>
        <dbReference type="ARBA" id="ARBA00023242"/>
    </source>
</evidence>
<feature type="region of interest" description="Disordered" evidence="6">
    <location>
        <begin position="1"/>
        <end position="20"/>
    </location>
</feature>
<dbReference type="Pfam" id="PF14529">
    <property type="entry name" value="Exo_endo_phos_2"/>
    <property type="match status" value="1"/>
</dbReference>
<dbReference type="SUPFAM" id="SSF56672">
    <property type="entry name" value="DNA/RNA polymerases"/>
    <property type="match status" value="1"/>
</dbReference>
<evidence type="ECO:0000313" key="8">
    <source>
        <dbReference type="EMBL" id="KAF7763767.1"/>
    </source>
</evidence>
<sequence length="1861" mass="211466">MNNTSEANINSISRPKPSAPRSLQNLTILSFNARKNWETTSIVLDKCAGYMDIIMFQEPGWKGVRRQPSTKNKEGDVACDPPLHNSWCPFTEAFDNRDEDRAARRVLTYINRRLDVFKPQLRGLPEPRGIVKGLPGVGVGVCTSDPPWTPLDPSDPWWLQQNVRKRKATTKALESNEALTKRLRDNHGGHPSYNTSSTPILSNPPTREGSQATTHNVGKEENSLESEGTETYGEERPNEQTETEDEPEVEDSQSKLDTLFKTFKSPIYVCFHPPKFVAENGQEFQVFQCSAKNCTARDGRLVKRNINTQNATSTSNLKKNALKCWGEELVKAVMAVRSVHEARAVLKEKGGLRDGSILAAFQKAGHEQVTYSNRALTNLESRVSHVKWICESYRPFSLVADQGYHRNMKTGPGRQHIYIPSPSTAARDVKRVFYGAVKKISEILQSSDSRLHFATDCWTSLNYRAYMAVTVQYEIHGRIHSWLLDIRELAHRHSGVALAAEFLKVLNDFGITDKILAVTCDNATNNDVMVEKMGEGAVNFDGDTSRVRCFAHIVNLVAKSILSQFDLPKNQSNSETAHQAFQRRCAEEEDGLRDLDIETDEETRSSSEGVNTLLAGGNERLAGDLAGIRRLAGTLEHQQQRQRLQEAPEEIANDGEDMGWIDERWGMSENELGSLTQSVMPARRMLVKLRKIAFAVKNSPTVIAPRWNEICTSKGLKKRHIPTDVKTRWNSTHDLLDFSLKYQAAIDILTKWGIATHLCKILKVFKDATLFFSKTAASTITAVIPAMDHFDEVLTTAADSPDMPPSICAAIRLGLRTLNRYYDRTDHSKIYRIAMVLDPRYKTSYFRKLKWEEDWITTSINLVKTEFAVYASLEVNVEQNDDVHSALLDNPQLHFEVDESSNIFEDFITGGPAIAASSTTAPILDEVELYLSSGPEVLKYMDNGQEKTFTPLEWWVNHRSTYPRLSRMALDYLSVPPTSVDVERVFSKGRMVLSYLRNRLTPTTTRGLLCINEWSSKGLLPEKDMLEWIRNVQEKVGESEDEYEPLGPSYDPYPQRDPCLSLLVTLHLPQPRRSIPHEFNILNVYNDGETHAAVHELRRITETLPRISLCAGDFNIQDRTWDEGAVNQIRPSYPYMRLQELFTDLEIQYVNPVNRGTPTRIPDDENSRASVIDIVAASAALINLEGFHYKIKVDDRERWGSDHRPLQIEVPISGSEPEMRCKRKIEAWSEEEDDYVAQICGDLGRMIENVFDSAEELETIMGRVSTAFERAWEAYSEERKPSHHGKKWWNEDCKKAYQEMGENGGPRNKEMRNKMKKTLRVARRQYFDKQIHNMASDRKRPWDLMPWTRERKMPAVEAILDSEGNSCNTEDKLFETLHNTYNAADNREVDVSSMYREIKEFEEREWVKFSVQEFHDALKNCAKNTAPGPDHSRGDCGSGYWPQHFKQSILVIIPKPGKPSYDKAKSFRPIILLNTMGKLIEKMIARRLQFESIEAGVIHPCQTGGILQRSVEDAAVALTHHVRMAWAKKKVTSVLAFDVAQFFPSLNHNVLSKIFKHFGFSASVVSFFSDYLVGRKTQYFIDNITSPLFDSNVGVGQGSALSPILSALYIAPCFHLLDKWVKDEEDRIHFPLISFFSFVDNGLLVATGDCRMDTHDTLKEAYAQMTSNFKDFGLVMEHTKTELFNFADSARNKNSPNPSINLGVAPFTRESPCVPKDVWRYLGIIFDRNLTFRDHVKFYSTKSVSAVRCMKSLGNSNRGLTPKQKRLLYISCIQPIATFGLRCWYKPGTRAFKTNIKMLRLTHNQGARWIAGAFRTSPMGAMTAVAGLMPLHLQLKKLFERSVIRINTLHPHHPVLSLLER</sequence>
<dbReference type="InterPro" id="IPR043502">
    <property type="entry name" value="DNA/RNA_pol_sf"/>
</dbReference>
<evidence type="ECO:0000256" key="6">
    <source>
        <dbReference type="SAM" id="MobiDB-lite"/>
    </source>
</evidence>
<evidence type="ECO:0000313" key="9">
    <source>
        <dbReference type="Proteomes" id="UP000629468"/>
    </source>
</evidence>
<dbReference type="Pfam" id="PF00078">
    <property type="entry name" value="RVT_1"/>
    <property type="match status" value="1"/>
</dbReference>
<dbReference type="InterPro" id="IPR000477">
    <property type="entry name" value="RT_dom"/>
</dbReference>
<dbReference type="GO" id="GO:0003824">
    <property type="term" value="F:catalytic activity"/>
    <property type="evidence" value="ECO:0007669"/>
    <property type="project" value="InterPro"/>
</dbReference>
<evidence type="ECO:0000256" key="3">
    <source>
        <dbReference type="ARBA" id="ARBA00022771"/>
    </source>
</evidence>
<dbReference type="Gene3D" id="3.60.10.10">
    <property type="entry name" value="Endonuclease/exonuclease/phosphatase"/>
    <property type="match status" value="1"/>
</dbReference>
<dbReference type="PANTHER" id="PTHR46481:SF10">
    <property type="entry name" value="ZINC FINGER BED DOMAIN-CONTAINING PROTEIN 39"/>
    <property type="match status" value="1"/>
</dbReference>
<feature type="compositionally biased region" description="Acidic residues" evidence="6">
    <location>
        <begin position="591"/>
        <end position="601"/>
    </location>
</feature>
<feature type="compositionally biased region" description="Basic and acidic residues" evidence="6">
    <location>
        <begin position="179"/>
        <end position="188"/>
    </location>
</feature>
<dbReference type="InterPro" id="IPR052035">
    <property type="entry name" value="ZnF_BED_domain_contain"/>
</dbReference>
<dbReference type="GO" id="GO:0008270">
    <property type="term" value="F:zinc ion binding"/>
    <property type="evidence" value="ECO:0007669"/>
    <property type="project" value="UniProtKB-KW"/>
</dbReference>
<dbReference type="CDD" id="cd01650">
    <property type="entry name" value="RT_nLTR_like"/>
    <property type="match status" value="1"/>
</dbReference>
<dbReference type="InterPro" id="IPR036691">
    <property type="entry name" value="Endo/exonu/phosph_ase_sf"/>
</dbReference>
<feature type="region of interest" description="Disordered" evidence="6">
    <location>
        <begin position="168"/>
        <end position="253"/>
    </location>
</feature>
<comment type="subcellular location">
    <subcellularLocation>
        <location evidence="1">Nucleus</location>
    </subcellularLocation>
</comment>
<evidence type="ECO:0000256" key="2">
    <source>
        <dbReference type="ARBA" id="ARBA00022723"/>
    </source>
</evidence>
<feature type="compositionally biased region" description="Polar residues" evidence="6">
    <location>
        <begin position="192"/>
        <end position="216"/>
    </location>
</feature>
<dbReference type="Pfam" id="PF05699">
    <property type="entry name" value="Dimer_Tnp_hAT"/>
    <property type="match status" value="1"/>
</dbReference>
<dbReference type="PANTHER" id="PTHR46481">
    <property type="entry name" value="ZINC FINGER BED DOMAIN-CONTAINING PROTEIN 4"/>
    <property type="match status" value="1"/>
</dbReference>
<dbReference type="GO" id="GO:0005634">
    <property type="term" value="C:nucleus"/>
    <property type="evidence" value="ECO:0007669"/>
    <property type="project" value="UniProtKB-SubCell"/>
</dbReference>
<proteinExistence type="predicted"/>
<accession>A0A8H7EY91</accession>
<dbReference type="SUPFAM" id="SSF53098">
    <property type="entry name" value="Ribonuclease H-like"/>
    <property type="match status" value="1"/>
</dbReference>
<feature type="region of interest" description="Disordered" evidence="6">
    <location>
        <begin position="591"/>
        <end position="611"/>
    </location>
</feature>